<dbReference type="Pfam" id="PF07690">
    <property type="entry name" value="MFS_1"/>
    <property type="match status" value="1"/>
</dbReference>
<feature type="transmembrane region" description="Helical" evidence="6">
    <location>
        <begin position="79"/>
        <end position="95"/>
    </location>
</feature>
<dbReference type="PANTHER" id="PTHR23513">
    <property type="entry name" value="INTEGRAL MEMBRANE EFFLUX PROTEIN-RELATED"/>
    <property type="match status" value="1"/>
</dbReference>
<feature type="transmembrane region" description="Helical" evidence="6">
    <location>
        <begin position="212"/>
        <end position="237"/>
    </location>
</feature>
<proteinExistence type="predicted"/>
<organism evidence="8 9">
    <name type="scientific">Deinococcus humi</name>
    <dbReference type="NCBI Taxonomy" id="662880"/>
    <lineage>
        <taxon>Bacteria</taxon>
        <taxon>Thermotogati</taxon>
        <taxon>Deinococcota</taxon>
        <taxon>Deinococci</taxon>
        <taxon>Deinococcales</taxon>
        <taxon>Deinococcaceae</taxon>
        <taxon>Deinococcus</taxon>
    </lineage>
</organism>
<feature type="transmembrane region" description="Helical" evidence="6">
    <location>
        <begin position="101"/>
        <end position="120"/>
    </location>
</feature>
<feature type="transmembrane region" description="Helical" evidence="6">
    <location>
        <begin position="304"/>
        <end position="322"/>
    </location>
</feature>
<accession>A0A7W8JVI2</accession>
<dbReference type="InterPro" id="IPR011701">
    <property type="entry name" value="MFS"/>
</dbReference>
<feature type="transmembrane region" description="Helical" evidence="6">
    <location>
        <begin position="141"/>
        <end position="165"/>
    </location>
</feature>
<dbReference type="GO" id="GO:0022857">
    <property type="term" value="F:transmembrane transporter activity"/>
    <property type="evidence" value="ECO:0007669"/>
    <property type="project" value="InterPro"/>
</dbReference>
<feature type="domain" description="Major facilitator superfamily (MFS) profile" evidence="7">
    <location>
        <begin position="9"/>
        <end position="415"/>
    </location>
</feature>
<evidence type="ECO:0000256" key="3">
    <source>
        <dbReference type="ARBA" id="ARBA00022692"/>
    </source>
</evidence>
<keyword evidence="5 6" id="KW-0472">Membrane</keyword>
<gene>
    <name evidence="8" type="ORF">HNQ08_002684</name>
</gene>
<keyword evidence="4 6" id="KW-1133">Transmembrane helix</keyword>
<dbReference type="PROSITE" id="PS50850">
    <property type="entry name" value="MFS"/>
    <property type="match status" value="1"/>
</dbReference>
<keyword evidence="2" id="KW-1003">Cell membrane</keyword>
<evidence type="ECO:0000259" key="7">
    <source>
        <dbReference type="PROSITE" id="PS50850"/>
    </source>
</evidence>
<name>A0A7W8JVI2_9DEIO</name>
<evidence type="ECO:0000256" key="2">
    <source>
        <dbReference type="ARBA" id="ARBA00022475"/>
    </source>
</evidence>
<dbReference type="EMBL" id="JACHFL010000006">
    <property type="protein sequence ID" value="MBB5363578.1"/>
    <property type="molecule type" value="Genomic_DNA"/>
</dbReference>
<dbReference type="RefSeq" id="WP_184132751.1">
    <property type="nucleotide sequence ID" value="NZ_JACHFL010000006.1"/>
</dbReference>
<dbReference type="InterPro" id="IPR036259">
    <property type="entry name" value="MFS_trans_sf"/>
</dbReference>
<evidence type="ECO:0000313" key="9">
    <source>
        <dbReference type="Proteomes" id="UP000552709"/>
    </source>
</evidence>
<evidence type="ECO:0000313" key="8">
    <source>
        <dbReference type="EMBL" id="MBB5363578.1"/>
    </source>
</evidence>
<evidence type="ECO:0000256" key="5">
    <source>
        <dbReference type="ARBA" id="ARBA00023136"/>
    </source>
</evidence>
<evidence type="ECO:0000256" key="6">
    <source>
        <dbReference type="SAM" id="Phobius"/>
    </source>
</evidence>
<feature type="transmembrane region" description="Helical" evidence="6">
    <location>
        <begin position="272"/>
        <end position="292"/>
    </location>
</feature>
<dbReference type="SUPFAM" id="SSF103473">
    <property type="entry name" value="MFS general substrate transporter"/>
    <property type="match status" value="1"/>
</dbReference>
<comment type="caution">
    <text evidence="8">The sequence shown here is derived from an EMBL/GenBank/DDBJ whole genome shotgun (WGS) entry which is preliminary data.</text>
</comment>
<feature type="transmembrane region" description="Helical" evidence="6">
    <location>
        <begin position="171"/>
        <end position="192"/>
    </location>
</feature>
<keyword evidence="3 6" id="KW-0812">Transmembrane</keyword>
<sequence length="428" mass="45014">MFSLLRDRRILILWIGESINAFGNGLTFIALAWFLYRLYPNSPALSGTVIGAWTAAMLLGTVSLASLTDVWDRRRTLQVANGLSALWISLIPLLYTLDLLSFPVLVVIAALTGFTGSVIFPAQQASLPTFVPPERLQGIQALFNLTWTTSGLLAPISAGFLVASIGAPGVMWVNAATFVVALIAYSLVRFPAVARVQDSGRGLAAWWARTRFGFGFVLARPALWATLLGLASVNFAMEPYTAVFLPRIADRLMTGVELPAALSWVRADSRGALGVGLLGSVLALAELGMVIWMGRRISRHPLNWIALGCIGPALCIVGVAYAPTLGVALVLALLMGLCFGPLNVMVGTLFAQLTPDAVRGRVYSARILVGQGLRPVGVSAAVVLMGAAGLAPAVAMLGVFAAGLTLVGYLRARREGGDGAEASVAGNG</sequence>
<dbReference type="CDD" id="cd06173">
    <property type="entry name" value="MFS_MefA_like"/>
    <property type="match status" value="1"/>
</dbReference>
<dbReference type="PANTHER" id="PTHR23513:SF6">
    <property type="entry name" value="MAJOR FACILITATOR SUPERFAMILY ASSOCIATED DOMAIN-CONTAINING PROTEIN"/>
    <property type="match status" value="1"/>
</dbReference>
<feature type="transmembrane region" description="Helical" evidence="6">
    <location>
        <begin position="48"/>
        <end position="67"/>
    </location>
</feature>
<protein>
    <submittedName>
        <fullName evidence="8">MFS family permease</fullName>
    </submittedName>
</protein>
<dbReference type="InterPro" id="IPR020846">
    <property type="entry name" value="MFS_dom"/>
</dbReference>
<feature type="transmembrane region" description="Helical" evidence="6">
    <location>
        <begin position="328"/>
        <end position="351"/>
    </location>
</feature>
<evidence type="ECO:0000256" key="1">
    <source>
        <dbReference type="ARBA" id="ARBA00004651"/>
    </source>
</evidence>
<reference evidence="8 9" key="1">
    <citation type="submission" date="2020-08" db="EMBL/GenBank/DDBJ databases">
        <title>Genomic Encyclopedia of Type Strains, Phase IV (KMG-IV): sequencing the most valuable type-strain genomes for metagenomic binning, comparative biology and taxonomic classification.</title>
        <authorList>
            <person name="Goeker M."/>
        </authorList>
    </citation>
    <scope>NUCLEOTIDE SEQUENCE [LARGE SCALE GENOMIC DNA]</scope>
    <source>
        <strain evidence="8 9">DSM 27939</strain>
    </source>
</reference>
<feature type="transmembrane region" description="Helical" evidence="6">
    <location>
        <begin position="12"/>
        <end position="36"/>
    </location>
</feature>
<feature type="transmembrane region" description="Helical" evidence="6">
    <location>
        <begin position="390"/>
        <end position="410"/>
    </location>
</feature>
<dbReference type="Proteomes" id="UP000552709">
    <property type="component" value="Unassembled WGS sequence"/>
</dbReference>
<feature type="transmembrane region" description="Helical" evidence="6">
    <location>
        <begin position="363"/>
        <end position="384"/>
    </location>
</feature>
<evidence type="ECO:0000256" key="4">
    <source>
        <dbReference type="ARBA" id="ARBA00022989"/>
    </source>
</evidence>
<dbReference type="Gene3D" id="1.20.1250.20">
    <property type="entry name" value="MFS general substrate transporter like domains"/>
    <property type="match status" value="1"/>
</dbReference>
<dbReference type="GO" id="GO:0005886">
    <property type="term" value="C:plasma membrane"/>
    <property type="evidence" value="ECO:0007669"/>
    <property type="project" value="UniProtKB-SubCell"/>
</dbReference>
<comment type="subcellular location">
    <subcellularLocation>
        <location evidence="1">Cell membrane</location>
        <topology evidence="1">Multi-pass membrane protein</topology>
    </subcellularLocation>
</comment>
<keyword evidence="9" id="KW-1185">Reference proteome</keyword>
<dbReference type="AlphaFoldDB" id="A0A7W8JVI2"/>